<keyword evidence="3" id="KW-1003">Cell membrane</keyword>
<sequence>MQLVIMPLIALILFYIDSLINSIWPISILNVDYFFKSHLLFMYLLIITVYKNPKVALILGVLFGIISDIYFGTIYGIYLFGFIIAILLMDQLFKVFYKDLKMMIVLFLGFIFLFENFYYIVFAILGIAHINYFVFLWTHVLPSLLINFILILVVFPFILKLLDKYMK</sequence>
<dbReference type="GO" id="GO:0005886">
    <property type="term" value="C:plasma membrane"/>
    <property type="evidence" value="ECO:0007669"/>
    <property type="project" value="UniProtKB-SubCell"/>
</dbReference>
<dbReference type="GO" id="GO:0008360">
    <property type="term" value="P:regulation of cell shape"/>
    <property type="evidence" value="ECO:0007669"/>
    <property type="project" value="UniProtKB-KW"/>
</dbReference>
<protein>
    <submittedName>
        <fullName evidence="8">Rod shape-determining protein MreD</fullName>
    </submittedName>
</protein>
<dbReference type="OrthoDB" id="2418071at2"/>
<comment type="caution">
    <text evidence="8">The sequence shown here is derived from an EMBL/GenBank/DDBJ whole genome shotgun (WGS) entry which is preliminary data.</text>
</comment>
<reference evidence="8 9" key="1">
    <citation type="journal article" date="2018" name="Front. Microbiol.">
        <title>Description and Comparative Genomics of Macrococcus caseolyticus subsp. hominis subsp. nov., Macrococcus goetzii sp. nov., Macrococcus epidermidis sp. nov., and Macrococcus bohemicus sp. nov., Novel Macrococci From Human Clinical Material With Virulence Potential and Suspected Uptake of Foreign DNA by Natural Transformation.</title>
        <authorList>
            <person name="Maslanova I."/>
            <person name="Wertheimer Z."/>
            <person name="Sedlacek I."/>
            <person name="Svec P."/>
            <person name="Indrakova A."/>
            <person name="Kovarovic V."/>
            <person name="Schumann P."/>
            <person name="Sproer C."/>
            <person name="Kralova S."/>
            <person name="Sedo O."/>
            <person name="Kristofova L."/>
            <person name="Vrbovska V."/>
            <person name="Fuzik T."/>
            <person name="Petras P."/>
            <person name="Zdrahal Z."/>
            <person name="Ruzickova V."/>
            <person name="Doskar J."/>
            <person name="Pantucek R."/>
        </authorList>
    </citation>
    <scope>NUCLEOTIDE SEQUENCE [LARGE SCALE GENOMIC DNA]</scope>
    <source>
        <strain evidence="8 9">CCM 4927</strain>
    </source>
</reference>
<dbReference type="InterPro" id="IPR007227">
    <property type="entry name" value="Cell_shape_determining_MreD"/>
</dbReference>
<accession>A0A2G5NPA3</accession>
<gene>
    <name evidence="8" type="primary">mreD</name>
    <name evidence="8" type="ORF">BFS35_001170</name>
</gene>
<dbReference type="Proteomes" id="UP000229523">
    <property type="component" value="Unassembled WGS sequence"/>
</dbReference>
<dbReference type="AlphaFoldDB" id="A0A2G5NPA3"/>
<evidence type="ECO:0000256" key="7">
    <source>
        <dbReference type="ARBA" id="ARBA00023136"/>
    </source>
</evidence>
<keyword evidence="7" id="KW-0472">Membrane</keyword>
<keyword evidence="4" id="KW-0812">Transmembrane</keyword>
<organism evidence="8 9">
    <name type="scientific">Macrococcoides goetzii</name>
    <dbReference type="NCBI Taxonomy" id="1891097"/>
    <lineage>
        <taxon>Bacteria</taxon>
        <taxon>Bacillati</taxon>
        <taxon>Bacillota</taxon>
        <taxon>Bacilli</taxon>
        <taxon>Bacillales</taxon>
        <taxon>Staphylococcaceae</taxon>
        <taxon>Macrococcoides</taxon>
    </lineage>
</organism>
<evidence type="ECO:0000256" key="6">
    <source>
        <dbReference type="ARBA" id="ARBA00022989"/>
    </source>
</evidence>
<dbReference type="Pfam" id="PF04093">
    <property type="entry name" value="MreD"/>
    <property type="match status" value="1"/>
</dbReference>
<keyword evidence="9" id="KW-1185">Reference proteome</keyword>
<evidence type="ECO:0000313" key="9">
    <source>
        <dbReference type="Proteomes" id="UP000229523"/>
    </source>
</evidence>
<name>A0A2G5NPA3_9STAP</name>
<dbReference type="RefSeq" id="WP_099580088.1">
    <property type="nucleotide sequence ID" value="NZ_MJBI02000001.1"/>
</dbReference>
<comment type="similarity">
    <text evidence="2">Belongs to the MreD family.</text>
</comment>
<evidence type="ECO:0000256" key="4">
    <source>
        <dbReference type="ARBA" id="ARBA00022692"/>
    </source>
</evidence>
<evidence type="ECO:0000313" key="8">
    <source>
        <dbReference type="EMBL" id="RAI82325.1"/>
    </source>
</evidence>
<dbReference type="NCBIfam" id="TIGR03426">
    <property type="entry name" value="shape_MreD"/>
    <property type="match status" value="1"/>
</dbReference>
<evidence type="ECO:0000256" key="5">
    <source>
        <dbReference type="ARBA" id="ARBA00022960"/>
    </source>
</evidence>
<evidence type="ECO:0000256" key="1">
    <source>
        <dbReference type="ARBA" id="ARBA00004651"/>
    </source>
</evidence>
<comment type="subcellular location">
    <subcellularLocation>
        <location evidence="1">Cell membrane</location>
        <topology evidence="1">Multi-pass membrane protein</topology>
    </subcellularLocation>
</comment>
<proteinExistence type="inferred from homology"/>
<keyword evidence="6" id="KW-1133">Transmembrane helix</keyword>
<dbReference type="EMBL" id="MJBI02000001">
    <property type="protein sequence ID" value="RAI82325.1"/>
    <property type="molecule type" value="Genomic_DNA"/>
</dbReference>
<evidence type="ECO:0000256" key="2">
    <source>
        <dbReference type="ARBA" id="ARBA00007776"/>
    </source>
</evidence>
<keyword evidence="5" id="KW-0133">Cell shape</keyword>
<evidence type="ECO:0000256" key="3">
    <source>
        <dbReference type="ARBA" id="ARBA00022475"/>
    </source>
</evidence>